<accession>A0A5K3G2B3</accession>
<proteinExistence type="predicted"/>
<sequence length="111" mass="12301">MATISVGGPQKDRVCVHCFAATTMMKCWTCVEWHTEPTLHYLEPVYFVTALVPSDTACFANSPGSSRRTAVWISLLVIVEAVFSRLRRAAPFKCLWHLTIISASFCSSGCK</sequence>
<organism evidence="1">
    <name type="scientific">Mesocestoides corti</name>
    <name type="common">Flatworm</name>
    <dbReference type="NCBI Taxonomy" id="53468"/>
    <lineage>
        <taxon>Eukaryota</taxon>
        <taxon>Metazoa</taxon>
        <taxon>Spiralia</taxon>
        <taxon>Lophotrochozoa</taxon>
        <taxon>Platyhelminthes</taxon>
        <taxon>Cestoda</taxon>
        <taxon>Eucestoda</taxon>
        <taxon>Cyclophyllidea</taxon>
        <taxon>Mesocestoididae</taxon>
        <taxon>Mesocestoides</taxon>
    </lineage>
</organism>
<name>A0A5K3G2B3_MESCO</name>
<reference evidence="1" key="1">
    <citation type="submission" date="2019-11" db="UniProtKB">
        <authorList>
            <consortium name="WormBaseParasite"/>
        </authorList>
    </citation>
    <scope>IDENTIFICATION</scope>
</reference>
<evidence type="ECO:0000313" key="1">
    <source>
        <dbReference type="WBParaSite" id="MCU_013134-RA"/>
    </source>
</evidence>
<dbReference type="AlphaFoldDB" id="A0A5K3G2B3"/>
<dbReference type="WBParaSite" id="MCU_013134-RA">
    <property type="protein sequence ID" value="MCU_013134-RA"/>
    <property type="gene ID" value="MCU_013134"/>
</dbReference>
<protein>
    <submittedName>
        <fullName evidence="1">Secreted protein</fullName>
    </submittedName>
</protein>